<dbReference type="InterPro" id="IPR050231">
    <property type="entry name" value="Iron_ascorbate_oxido_reductase"/>
</dbReference>
<dbReference type="OrthoDB" id="406156at2759"/>
<feature type="domain" description="Isopenicillin N synthase-like Fe(2+) 2OG dioxygenase" evidence="1">
    <location>
        <begin position="126"/>
        <end position="199"/>
    </location>
</feature>
<name>A0A1Y2GWV6_9FUNG</name>
<dbReference type="FunCoup" id="A0A1Y2GWV6">
    <property type="interactions" value="6"/>
</dbReference>
<dbReference type="Gene3D" id="2.60.120.330">
    <property type="entry name" value="B-lactam Antibiotic, Isopenicillin N Synthase, Chain"/>
    <property type="match status" value="2"/>
</dbReference>
<dbReference type="SUPFAM" id="SSF51197">
    <property type="entry name" value="Clavaminate synthase-like"/>
    <property type="match status" value="1"/>
</dbReference>
<dbReference type="PANTHER" id="PTHR47990">
    <property type="entry name" value="2-OXOGLUTARATE (2OG) AND FE(II)-DEPENDENT OXYGENASE SUPERFAMILY PROTEIN-RELATED"/>
    <property type="match status" value="1"/>
</dbReference>
<feature type="domain" description="Non-haem dioxygenase N-terminal" evidence="2">
    <location>
        <begin position="4"/>
        <end position="106"/>
    </location>
</feature>
<sequence length="245" mass="28345">MTSIPVIDFSLFTSDPKECAQQIYEASRNVGFFYLKNHGVSQDSINRMFKCSKRFFQGPLQSKNRYLMKDNIFGYAPVKSESLDPESQSRGDLKESFDIIKHWGRCEPINYFAQSDTMEQKRIEAFYKKDVGGLEIQASRTHKDVPWIPAPVIPGAILVNIGDHLQMWTNGLLKSTKHRVTYDPQQHYRSRYSIACFMNANDDIRLDPIPSPLITQEMRAEAVEYEEGRNMTAAEYVSWRIKRSL</sequence>
<dbReference type="EMBL" id="MCFF01000007">
    <property type="protein sequence ID" value="ORZ26251.1"/>
    <property type="molecule type" value="Genomic_DNA"/>
</dbReference>
<evidence type="ECO:0008006" key="5">
    <source>
        <dbReference type="Google" id="ProtNLM"/>
    </source>
</evidence>
<gene>
    <name evidence="3" type="ORF">BCR41DRAFT_368351</name>
</gene>
<dbReference type="InterPro" id="IPR026992">
    <property type="entry name" value="DIOX_N"/>
</dbReference>
<dbReference type="AlphaFoldDB" id="A0A1Y2GWV6"/>
<dbReference type="InterPro" id="IPR044861">
    <property type="entry name" value="IPNS-like_FE2OG_OXY"/>
</dbReference>
<protein>
    <recommendedName>
        <fullName evidence="5">Fe2OG dioxygenase domain-containing protein</fullName>
    </recommendedName>
</protein>
<evidence type="ECO:0000313" key="4">
    <source>
        <dbReference type="Proteomes" id="UP000193648"/>
    </source>
</evidence>
<dbReference type="STRING" id="64571.A0A1Y2GWV6"/>
<accession>A0A1Y2GWV6</accession>
<keyword evidence="4" id="KW-1185">Reference proteome</keyword>
<dbReference type="Pfam" id="PF03171">
    <property type="entry name" value="2OG-FeII_Oxy"/>
    <property type="match status" value="1"/>
</dbReference>
<comment type="caution">
    <text evidence="3">The sequence shown here is derived from an EMBL/GenBank/DDBJ whole genome shotgun (WGS) entry which is preliminary data.</text>
</comment>
<evidence type="ECO:0000313" key="3">
    <source>
        <dbReference type="EMBL" id="ORZ26251.1"/>
    </source>
</evidence>
<evidence type="ECO:0000259" key="1">
    <source>
        <dbReference type="Pfam" id="PF03171"/>
    </source>
</evidence>
<organism evidence="3 4">
    <name type="scientific">Lobosporangium transversale</name>
    <dbReference type="NCBI Taxonomy" id="64571"/>
    <lineage>
        <taxon>Eukaryota</taxon>
        <taxon>Fungi</taxon>
        <taxon>Fungi incertae sedis</taxon>
        <taxon>Mucoromycota</taxon>
        <taxon>Mortierellomycotina</taxon>
        <taxon>Mortierellomycetes</taxon>
        <taxon>Mortierellales</taxon>
        <taxon>Mortierellaceae</taxon>
        <taxon>Lobosporangium</taxon>
    </lineage>
</organism>
<dbReference type="Proteomes" id="UP000193648">
    <property type="component" value="Unassembled WGS sequence"/>
</dbReference>
<evidence type="ECO:0000259" key="2">
    <source>
        <dbReference type="Pfam" id="PF14226"/>
    </source>
</evidence>
<dbReference type="GeneID" id="33568221"/>
<dbReference type="RefSeq" id="XP_021884016.1">
    <property type="nucleotide sequence ID" value="XM_022026378.1"/>
</dbReference>
<dbReference type="InParanoid" id="A0A1Y2GWV6"/>
<dbReference type="InterPro" id="IPR027443">
    <property type="entry name" value="IPNS-like_sf"/>
</dbReference>
<dbReference type="Pfam" id="PF14226">
    <property type="entry name" value="DIOX_N"/>
    <property type="match status" value="1"/>
</dbReference>
<reference evidence="3 4" key="1">
    <citation type="submission" date="2016-07" db="EMBL/GenBank/DDBJ databases">
        <title>Pervasive Adenine N6-methylation of Active Genes in Fungi.</title>
        <authorList>
            <consortium name="DOE Joint Genome Institute"/>
            <person name="Mondo S.J."/>
            <person name="Dannebaum R.O."/>
            <person name="Kuo R.C."/>
            <person name="Labutti K."/>
            <person name="Haridas S."/>
            <person name="Kuo A."/>
            <person name="Salamov A."/>
            <person name="Ahrendt S.R."/>
            <person name="Lipzen A."/>
            <person name="Sullivan W."/>
            <person name="Andreopoulos W.B."/>
            <person name="Clum A."/>
            <person name="Lindquist E."/>
            <person name="Daum C."/>
            <person name="Ramamoorthy G.K."/>
            <person name="Gryganskyi A."/>
            <person name="Culley D."/>
            <person name="Magnuson J.K."/>
            <person name="James T.Y."/>
            <person name="O'Malley M.A."/>
            <person name="Stajich J.E."/>
            <person name="Spatafora J.W."/>
            <person name="Visel A."/>
            <person name="Grigoriev I.V."/>
        </authorList>
    </citation>
    <scope>NUCLEOTIDE SEQUENCE [LARGE SCALE GENOMIC DNA]</scope>
    <source>
        <strain evidence="3 4">NRRL 3116</strain>
    </source>
</reference>
<proteinExistence type="predicted"/>